<protein>
    <submittedName>
        <fullName evidence="2">ATPase</fullName>
    </submittedName>
</protein>
<dbReference type="OrthoDB" id="9807854at2"/>
<feature type="signal peptide" evidence="1">
    <location>
        <begin position="1"/>
        <end position="21"/>
    </location>
</feature>
<dbReference type="EMBL" id="VIKR01000004">
    <property type="protein sequence ID" value="TQV72959.1"/>
    <property type="molecule type" value="Genomic_DNA"/>
</dbReference>
<proteinExistence type="predicted"/>
<reference evidence="2 3" key="1">
    <citation type="submission" date="2019-06" db="EMBL/GenBank/DDBJ databases">
        <title>Draft genome of Aliikangiella marina GYP-15.</title>
        <authorList>
            <person name="Wang G."/>
        </authorList>
    </citation>
    <scope>NUCLEOTIDE SEQUENCE [LARGE SCALE GENOMIC DNA]</scope>
    <source>
        <strain evidence="2 3">GYP-15</strain>
    </source>
</reference>
<feature type="chain" id="PRO_5022067464" evidence="1">
    <location>
        <begin position="22"/>
        <end position="355"/>
    </location>
</feature>
<dbReference type="AlphaFoldDB" id="A0A545T6W2"/>
<accession>A0A545T6W2</accession>
<dbReference type="RefSeq" id="WP_142943098.1">
    <property type="nucleotide sequence ID" value="NZ_VIKR01000004.1"/>
</dbReference>
<evidence type="ECO:0000313" key="2">
    <source>
        <dbReference type="EMBL" id="TQV72959.1"/>
    </source>
</evidence>
<dbReference type="InterPro" id="IPR023614">
    <property type="entry name" value="Porin_dom_sf"/>
</dbReference>
<dbReference type="Pfam" id="PF07396">
    <property type="entry name" value="Porin_O_P"/>
    <property type="match status" value="1"/>
</dbReference>
<dbReference type="InterPro" id="IPR010870">
    <property type="entry name" value="Porin_O/P"/>
</dbReference>
<dbReference type="PROSITE" id="PS51257">
    <property type="entry name" value="PROKAR_LIPOPROTEIN"/>
    <property type="match status" value="1"/>
</dbReference>
<name>A0A545T6W2_9GAMM</name>
<evidence type="ECO:0000256" key="1">
    <source>
        <dbReference type="SAM" id="SignalP"/>
    </source>
</evidence>
<keyword evidence="3" id="KW-1185">Reference proteome</keyword>
<comment type="caution">
    <text evidence="2">The sequence shown here is derived from an EMBL/GenBank/DDBJ whole genome shotgun (WGS) entry which is preliminary data.</text>
</comment>
<dbReference type="Proteomes" id="UP000317839">
    <property type="component" value="Unassembled WGS sequence"/>
</dbReference>
<dbReference type="Gene3D" id="2.40.160.10">
    <property type="entry name" value="Porin"/>
    <property type="match status" value="1"/>
</dbReference>
<keyword evidence="1" id="KW-0732">Signal</keyword>
<sequence>MKLKLVSSVIAATFACAPVMAGEVTTDGADIKIKTKGGLEIKTADDKYSMKIGGRVQWDYNYAELNGEADEDDLNIRRARIYAKGDVGEDWSYKAQFNIGNSNGGTPEDLYITYNGWGKAAKVTVGKQRVVFGLEDFTSSNDITALERSGITEQYGVARQDSIRLHGQVGMVNYSVSAYEDGAAAGDDDFGLSGRIAVVPVQDDDMLIHLGLGYTERGGDRSATGIEFAANFGSFHVQSEFFDEDQGTESRDGYYAQAGWIITGETRPYKDGKFKRVKPGSSDGAWEVFVRLEEGDGNHSDIELGRVDASAYTFGVNYYANNNVRIGMNYSDGDSNEAGSTDSGEEFRLRLQLTF</sequence>
<dbReference type="SUPFAM" id="SSF56935">
    <property type="entry name" value="Porins"/>
    <property type="match status" value="1"/>
</dbReference>
<gene>
    <name evidence="2" type="ORF">FLL45_15970</name>
</gene>
<evidence type="ECO:0000313" key="3">
    <source>
        <dbReference type="Proteomes" id="UP000317839"/>
    </source>
</evidence>
<organism evidence="2 3">
    <name type="scientific">Aliikangiella marina</name>
    <dbReference type="NCBI Taxonomy" id="1712262"/>
    <lineage>
        <taxon>Bacteria</taxon>
        <taxon>Pseudomonadati</taxon>
        <taxon>Pseudomonadota</taxon>
        <taxon>Gammaproteobacteria</taxon>
        <taxon>Oceanospirillales</taxon>
        <taxon>Pleioneaceae</taxon>
        <taxon>Aliikangiella</taxon>
    </lineage>
</organism>